<keyword evidence="3" id="KW-0732">Signal</keyword>
<gene>
    <name evidence="6" type="ORF">P280DRAFT_459532</name>
</gene>
<dbReference type="Gene3D" id="3.40.50.1820">
    <property type="entry name" value="alpha/beta hydrolase"/>
    <property type="match status" value="1"/>
</dbReference>
<dbReference type="Pfam" id="PF08386">
    <property type="entry name" value="Abhydrolase_4"/>
    <property type="match status" value="1"/>
</dbReference>
<comment type="similarity">
    <text evidence="1">Belongs to the peptidase S33 family.</text>
</comment>
<dbReference type="Proteomes" id="UP000799753">
    <property type="component" value="Unassembled WGS sequence"/>
</dbReference>
<protein>
    <submittedName>
        <fullName evidence="6">Alpha/beta-hydrolase</fullName>
    </submittedName>
</protein>
<dbReference type="InterPro" id="IPR013595">
    <property type="entry name" value="Pept_S33_TAP-like_C"/>
</dbReference>
<sequence length="537" mass="58693">MRSALFLATGVAGLATGSPLLLRQTNSTVDKYDWSEIEASPDLKWQSCFQNYTCARLIVPLDYTNTSAGSTTIAYIRQSAVNNASESEDILINPGGPGQSGVDMLLGLGSQLAQILGPQYNIVGFDPRGVNNSGPALNCFADDEEGKILQSFYSTQFIRSVDGKSEYSLRHQYEQATAFGKWCTEFNKNTDAKYANTVADSYDMTNYIEKSATEKDKDAKEAKLHYYGVSYGTILGSVYSSLFPHRMGKVVLGGVADVPNHYPGTLTTDLENVDAAIANCFHFCHASGPTKCALYENSVDAIATRTRNVLEAVRKSPIPVYDSEIVKYPTLVTYEQVDFLLLTGMYSPLAQWPSLAQTLSDVENRDGLAVVRYLQFANPGIVGNTPLIGGLDSVHQSRGRFDTYEKWTGHLEKMTEQSQWVADAWAPLGLMVKDLEIYPPESQLFNGSLFNVTTNSPILFVSNTHDPATPLPGARKMHDLFPGSGLLVQDAPGHIASLSAQSNCTWGYIGQYFATGELPPQNTTCTVESVPFITISE</sequence>
<evidence type="ECO:0000259" key="5">
    <source>
        <dbReference type="Pfam" id="PF08386"/>
    </source>
</evidence>
<feature type="chain" id="PRO_5025485590" evidence="3">
    <location>
        <begin position="18"/>
        <end position="537"/>
    </location>
</feature>
<dbReference type="Pfam" id="PF00561">
    <property type="entry name" value="Abhydrolase_1"/>
    <property type="match status" value="1"/>
</dbReference>
<dbReference type="InterPro" id="IPR000073">
    <property type="entry name" value="AB_hydrolase_1"/>
</dbReference>
<feature type="signal peptide" evidence="3">
    <location>
        <begin position="1"/>
        <end position="17"/>
    </location>
</feature>
<evidence type="ECO:0000313" key="7">
    <source>
        <dbReference type="Proteomes" id="UP000799753"/>
    </source>
</evidence>
<dbReference type="InterPro" id="IPR051601">
    <property type="entry name" value="Serine_prot/Carboxylest_S33"/>
</dbReference>
<reference evidence="6" key="1">
    <citation type="journal article" date="2020" name="Stud. Mycol.">
        <title>101 Dothideomycetes genomes: a test case for predicting lifestyles and emergence of pathogens.</title>
        <authorList>
            <person name="Haridas S."/>
            <person name="Albert R."/>
            <person name="Binder M."/>
            <person name="Bloem J."/>
            <person name="Labutti K."/>
            <person name="Salamov A."/>
            <person name="Andreopoulos B."/>
            <person name="Baker S."/>
            <person name="Barry K."/>
            <person name="Bills G."/>
            <person name="Bluhm B."/>
            <person name="Cannon C."/>
            <person name="Castanera R."/>
            <person name="Culley D."/>
            <person name="Daum C."/>
            <person name="Ezra D."/>
            <person name="Gonzalez J."/>
            <person name="Henrissat B."/>
            <person name="Kuo A."/>
            <person name="Liang C."/>
            <person name="Lipzen A."/>
            <person name="Lutzoni F."/>
            <person name="Magnuson J."/>
            <person name="Mondo S."/>
            <person name="Nolan M."/>
            <person name="Ohm R."/>
            <person name="Pangilinan J."/>
            <person name="Park H.-J."/>
            <person name="Ramirez L."/>
            <person name="Alfaro M."/>
            <person name="Sun H."/>
            <person name="Tritt A."/>
            <person name="Yoshinaga Y."/>
            <person name="Zwiers L.-H."/>
            <person name="Turgeon B."/>
            <person name="Goodwin S."/>
            <person name="Spatafora J."/>
            <person name="Crous P."/>
            <person name="Grigoriev I."/>
        </authorList>
    </citation>
    <scope>NUCLEOTIDE SEQUENCE</scope>
    <source>
        <strain evidence="6">CBS 473.64</strain>
    </source>
</reference>
<evidence type="ECO:0000256" key="1">
    <source>
        <dbReference type="ARBA" id="ARBA00010088"/>
    </source>
</evidence>
<proteinExistence type="inferred from homology"/>
<evidence type="ECO:0000259" key="4">
    <source>
        <dbReference type="Pfam" id="PF00561"/>
    </source>
</evidence>
<dbReference type="EMBL" id="MU006797">
    <property type="protein sequence ID" value="KAF2636648.1"/>
    <property type="molecule type" value="Genomic_DNA"/>
</dbReference>
<dbReference type="PANTHER" id="PTHR43248">
    <property type="entry name" value="2-SUCCINYL-6-HYDROXY-2,4-CYCLOHEXADIENE-1-CARBOXYLATE SYNTHASE"/>
    <property type="match status" value="1"/>
</dbReference>
<accession>A0A6A6RQW6</accession>
<dbReference type="GO" id="GO:0016787">
    <property type="term" value="F:hydrolase activity"/>
    <property type="evidence" value="ECO:0007669"/>
    <property type="project" value="UniProtKB-KW"/>
</dbReference>
<keyword evidence="2 6" id="KW-0378">Hydrolase</keyword>
<dbReference type="PANTHER" id="PTHR43248:SF25">
    <property type="entry name" value="AB HYDROLASE-1 DOMAIN-CONTAINING PROTEIN-RELATED"/>
    <property type="match status" value="1"/>
</dbReference>
<evidence type="ECO:0000256" key="3">
    <source>
        <dbReference type="SAM" id="SignalP"/>
    </source>
</evidence>
<name>A0A6A6RQW6_9PLEO</name>
<feature type="domain" description="Peptidase S33 tripeptidyl aminopeptidase-like C-terminal" evidence="5">
    <location>
        <begin position="453"/>
        <end position="525"/>
    </location>
</feature>
<dbReference type="SUPFAM" id="SSF53474">
    <property type="entry name" value="alpha/beta-Hydrolases"/>
    <property type="match status" value="1"/>
</dbReference>
<dbReference type="OrthoDB" id="425534at2759"/>
<organism evidence="6 7">
    <name type="scientific">Massarina eburnea CBS 473.64</name>
    <dbReference type="NCBI Taxonomy" id="1395130"/>
    <lineage>
        <taxon>Eukaryota</taxon>
        <taxon>Fungi</taxon>
        <taxon>Dikarya</taxon>
        <taxon>Ascomycota</taxon>
        <taxon>Pezizomycotina</taxon>
        <taxon>Dothideomycetes</taxon>
        <taxon>Pleosporomycetidae</taxon>
        <taxon>Pleosporales</taxon>
        <taxon>Massarineae</taxon>
        <taxon>Massarinaceae</taxon>
        <taxon>Massarina</taxon>
    </lineage>
</organism>
<keyword evidence="7" id="KW-1185">Reference proteome</keyword>
<dbReference type="InterPro" id="IPR029058">
    <property type="entry name" value="AB_hydrolase_fold"/>
</dbReference>
<dbReference type="AlphaFoldDB" id="A0A6A6RQW6"/>
<evidence type="ECO:0000256" key="2">
    <source>
        <dbReference type="ARBA" id="ARBA00022801"/>
    </source>
</evidence>
<evidence type="ECO:0000313" key="6">
    <source>
        <dbReference type="EMBL" id="KAF2636648.1"/>
    </source>
</evidence>
<feature type="domain" description="AB hydrolase-1" evidence="4">
    <location>
        <begin position="90"/>
        <end position="260"/>
    </location>
</feature>